<comment type="caution">
    <text evidence="2">The sequence shown here is derived from an EMBL/GenBank/DDBJ whole genome shotgun (WGS) entry which is preliminary data.</text>
</comment>
<feature type="region of interest" description="Disordered" evidence="1">
    <location>
        <begin position="246"/>
        <end position="266"/>
    </location>
</feature>
<evidence type="ECO:0000256" key="1">
    <source>
        <dbReference type="SAM" id="MobiDB-lite"/>
    </source>
</evidence>
<dbReference type="Proteomes" id="UP001283361">
    <property type="component" value="Unassembled WGS sequence"/>
</dbReference>
<dbReference type="EMBL" id="JAWDGP010006345">
    <property type="protein sequence ID" value="KAK3742697.1"/>
    <property type="molecule type" value="Genomic_DNA"/>
</dbReference>
<proteinExistence type="predicted"/>
<dbReference type="AlphaFoldDB" id="A0AAE0YEC6"/>
<feature type="compositionally biased region" description="Low complexity" evidence="1">
    <location>
        <begin position="111"/>
        <end position="120"/>
    </location>
</feature>
<keyword evidence="3" id="KW-1185">Reference proteome</keyword>
<evidence type="ECO:0000313" key="3">
    <source>
        <dbReference type="Proteomes" id="UP001283361"/>
    </source>
</evidence>
<gene>
    <name evidence="2" type="ORF">RRG08_025643</name>
</gene>
<name>A0AAE0YEC6_9GAST</name>
<evidence type="ECO:0000313" key="2">
    <source>
        <dbReference type="EMBL" id="KAK3742697.1"/>
    </source>
</evidence>
<sequence length="415" mass="46839">MRDQPKASPPHSEPDLYSTCLSLARRYQPWPITESPQSDTFLNADSMNLPCHQHLQVISLGDIVHYISLNLSTCHRDSQREAYRYRPTNNFNCAGRILESTRRTRGRDSLLSRPGGLSRSGVGGGPASHVVNDVKTVRRISARENKVNWESRVSKHGEANPCLECLRDATKRLKLHMQFVQDCRGTRGSAGELGLEHLTVSSEREDMEANGHQCRRCPSRDGPTNHERYNSQYYYYELPTPRRILRPTIDRNGTTPGPTRSLKVSLAPGSGLASTVRPGELKHSLHIRFLIKQCIYAQQQHQQLSSKLLTCCAIDWLRDKFGNVNKPVGTQPSDDEIAPPGYVFNSLPTTRGETRGDLQQLRITKSVLLQRSDRISPRLVSCCCAVSQSQKAFVYIDRGPFVTEYLMCDISHNRK</sequence>
<reference evidence="2" key="1">
    <citation type="journal article" date="2023" name="G3 (Bethesda)">
        <title>A reference genome for the long-term kleptoplast-retaining sea slug Elysia crispata morphotype clarki.</title>
        <authorList>
            <person name="Eastman K.E."/>
            <person name="Pendleton A.L."/>
            <person name="Shaikh M.A."/>
            <person name="Suttiyut T."/>
            <person name="Ogas R."/>
            <person name="Tomko P."/>
            <person name="Gavelis G."/>
            <person name="Widhalm J.R."/>
            <person name="Wisecaver J.H."/>
        </authorList>
    </citation>
    <scope>NUCLEOTIDE SEQUENCE</scope>
    <source>
        <strain evidence="2">ECLA1</strain>
    </source>
</reference>
<feature type="region of interest" description="Disordered" evidence="1">
    <location>
        <begin position="204"/>
        <end position="225"/>
    </location>
</feature>
<organism evidence="2 3">
    <name type="scientific">Elysia crispata</name>
    <name type="common">lettuce slug</name>
    <dbReference type="NCBI Taxonomy" id="231223"/>
    <lineage>
        <taxon>Eukaryota</taxon>
        <taxon>Metazoa</taxon>
        <taxon>Spiralia</taxon>
        <taxon>Lophotrochozoa</taxon>
        <taxon>Mollusca</taxon>
        <taxon>Gastropoda</taxon>
        <taxon>Heterobranchia</taxon>
        <taxon>Euthyneura</taxon>
        <taxon>Panpulmonata</taxon>
        <taxon>Sacoglossa</taxon>
        <taxon>Placobranchoidea</taxon>
        <taxon>Plakobranchidae</taxon>
        <taxon>Elysia</taxon>
    </lineage>
</organism>
<feature type="region of interest" description="Disordered" evidence="1">
    <location>
        <begin position="104"/>
        <end position="129"/>
    </location>
</feature>
<accession>A0AAE0YEC6</accession>
<protein>
    <submittedName>
        <fullName evidence="2">Uncharacterized protein</fullName>
    </submittedName>
</protein>